<dbReference type="AlphaFoldDB" id="A0AAV1UQU0"/>
<reference evidence="1" key="1">
    <citation type="submission" date="2024-01" db="EMBL/GenBank/DDBJ databases">
        <authorList>
            <person name="Webb A."/>
        </authorList>
    </citation>
    <scope>NUCLEOTIDE SEQUENCE</scope>
    <source>
        <strain evidence="1">Pm1</strain>
    </source>
</reference>
<accession>A0AAV1UQU0</accession>
<comment type="caution">
    <text evidence="1">The sequence shown here is derived from an EMBL/GenBank/DDBJ whole genome shotgun (WGS) entry which is preliminary data.</text>
</comment>
<name>A0AAV1UQU0_9STRA</name>
<dbReference type="EMBL" id="CAKLBY020000223">
    <property type="protein sequence ID" value="CAK7936032.1"/>
    <property type="molecule type" value="Genomic_DNA"/>
</dbReference>
<evidence type="ECO:0000313" key="1">
    <source>
        <dbReference type="EMBL" id="CAK7936032.1"/>
    </source>
</evidence>
<proteinExistence type="predicted"/>
<organism evidence="1 2">
    <name type="scientific">Peronospora matthiolae</name>
    <dbReference type="NCBI Taxonomy" id="2874970"/>
    <lineage>
        <taxon>Eukaryota</taxon>
        <taxon>Sar</taxon>
        <taxon>Stramenopiles</taxon>
        <taxon>Oomycota</taxon>
        <taxon>Peronosporomycetes</taxon>
        <taxon>Peronosporales</taxon>
        <taxon>Peronosporaceae</taxon>
        <taxon>Peronospora</taxon>
    </lineage>
</organism>
<dbReference type="Proteomes" id="UP001162060">
    <property type="component" value="Unassembled WGS sequence"/>
</dbReference>
<gene>
    <name evidence="1" type="ORF">PM001_LOCUS21182</name>
</gene>
<protein>
    <submittedName>
        <fullName evidence="1">Uncharacterized protein</fullName>
    </submittedName>
</protein>
<evidence type="ECO:0000313" key="2">
    <source>
        <dbReference type="Proteomes" id="UP001162060"/>
    </source>
</evidence>
<sequence length="104" mass="11614">MVATPEHQRDYVCTSPSVAERLRQAADQSLATWIIGRMPKSPEEVASGQALRKRYLEPHLTTQDQYKTRLDMQAHGTPVPPIKGIPILLSAGETESEEDNAFVR</sequence>